<sequence length="155" mass="18113">MGTVKQVPDVMCMKCGFCCQHNAEKQEYHELTKPYREKGYLAQGCGLHCMKGLAGLQRETSLESGLKGDQNMRVLVILNNPRKCTGFFSYIPGYGPRGHDAFEREEQRKREALELLAEERRANAEKEKTQREFNEGLVDKQIEFNRRQNFWLFRF</sequence>
<dbReference type="KEGG" id="tsph:KIH39_12720"/>
<name>A0A8E6BD58_9BACT</name>
<organism evidence="2 3">
    <name type="scientific">Telmatocola sphagniphila</name>
    <dbReference type="NCBI Taxonomy" id="1123043"/>
    <lineage>
        <taxon>Bacteria</taxon>
        <taxon>Pseudomonadati</taxon>
        <taxon>Planctomycetota</taxon>
        <taxon>Planctomycetia</taxon>
        <taxon>Gemmatales</taxon>
        <taxon>Gemmataceae</taxon>
    </lineage>
</organism>
<proteinExistence type="predicted"/>
<evidence type="ECO:0000313" key="2">
    <source>
        <dbReference type="EMBL" id="QVL34730.1"/>
    </source>
</evidence>
<keyword evidence="3" id="KW-1185">Reference proteome</keyword>
<evidence type="ECO:0000313" key="3">
    <source>
        <dbReference type="Proteomes" id="UP000676194"/>
    </source>
</evidence>
<dbReference type="RefSeq" id="WP_213500011.1">
    <property type="nucleotide sequence ID" value="NZ_CP074694.1"/>
</dbReference>
<keyword evidence="1" id="KW-0175">Coiled coil</keyword>
<feature type="coiled-coil region" evidence="1">
    <location>
        <begin position="99"/>
        <end position="132"/>
    </location>
</feature>
<dbReference type="EMBL" id="CP074694">
    <property type="protein sequence ID" value="QVL34730.1"/>
    <property type="molecule type" value="Genomic_DNA"/>
</dbReference>
<accession>A0A8E6BD58</accession>
<protein>
    <submittedName>
        <fullName evidence="2">Uncharacterized protein</fullName>
    </submittedName>
</protein>
<dbReference type="AlphaFoldDB" id="A0A8E6BD58"/>
<evidence type="ECO:0000256" key="1">
    <source>
        <dbReference type="SAM" id="Coils"/>
    </source>
</evidence>
<reference evidence="2" key="1">
    <citation type="submission" date="2021-05" db="EMBL/GenBank/DDBJ databases">
        <title>Complete genome sequence of the cellulolytic planctomycete Telmatocola sphagniphila SP2T and characterization of the first cellulase from planctomycetes.</title>
        <authorList>
            <person name="Rakitin A.L."/>
            <person name="Beletsky A.V."/>
            <person name="Naumoff D.G."/>
            <person name="Kulichevskaya I.S."/>
            <person name="Mardanov A.V."/>
            <person name="Ravin N.V."/>
            <person name="Dedysh S.N."/>
        </authorList>
    </citation>
    <scope>NUCLEOTIDE SEQUENCE</scope>
    <source>
        <strain evidence="2">SP2T</strain>
    </source>
</reference>
<dbReference type="Proteomes" id="UP000676194">
    <property type="component" value="Chromosome"/>
</dbReference>
<gene>
    <name evidence="2" type="ORF">KIH39_12720</name>
</gene>